<dbReference type="Proteomes" id="UP001181355">
    <property type="component" value="Chromosome"/>
</dbReference>
<evidence type="ECO:0008006" key="4">
    <source>
        <dbReference type="Google" id="ProtNLM"/>
    </source>
</evidence>
<sequence length="149" mass="16591">MSFIRQNTRGLIAFAALLFCSEAFACIGKVIPDQDLGKYSEIFQGEVSGVYLPDYESLRLQEIKNADGRMRFSDIPPSYSVRIIVTKTYAGRPKPLMKLETGGCGVRIPAPTTKGIFFIDKVTGNVIPIYESETSLYANIINKLENSRQ</sequence>
<evidence type="ECO:0000313" key="3">
    <source>
        <dbReference type="Proteomes" id="UP001181355"/>
    </source>
</evidence>
<reference evidence="2" key="1">
    <citation type="submission" date="2023-09" db="EMBL/GenBank/DDBJ databases">
        <title>Undibacterium sp. 20NA77.5 isolated from freshwater.</title>
        <authorList>
            <person name="Le V."/>
            <person name="Ko S.-R."/>
            <person name="Ahn C.-Y."/>
            <person name="Oh H.-M."/>
        </authorList>
    </citation>
    <scope>NUCLEOTIDE SEQUENCE</scope>
    <source>
        <strain evidence="2">20NA77.5</strain>
    </source>
</reference>
<gene>
    <name evidence="2" type="ORF">RF679_03035</name>
</gene>
<protein>
    <recommendedName>
        <fullName evidence="4">Lipoprotein</fullName>
    </recommendedName>
</protein>
<keyword evidence="1" id="KW-0732">Signal</keyword>
<dbReference type="RefSeq" id="WP_309482751.1">
    <property type="nucleotide sequence ID" value="NZ_CP133720.1"/>
</dbReference>
<evidence type="ECO:0000313" key="2">
    <source>
        <dbReference type="EMBL" id="WMW81271.1"/>
    </source>
</evidence>
<evidence type="ECO:0000256" key="1">
    <source>
        <dbReference type="SAM" id="SignalP"/>
    </source>
</evidence>
<feature type="signal peptide" evidence="1">
    <location>
        <begin position="1"/>
        <end position="25"/>
    </location>
</feature>
<proteinExistence type="predicted"/>
<accession>A0ABY9RK00</accession>
<feature type="chain" id="PRO_5046251904" description="Lipoprotein" evidence="1">
    <location>
        <begin position="26"/>
        <end position="149"/>
    </location>
</feature>
<organism evidence="2 3">
    <name type="scientific">Undibacterium cyanobacteriorum</name>
    <dbReference type="NCBI Taxonomy" id="3073561"/>
    <lineage>
        <taxon>Bacteria</taxon>
        <taxon>Pseudomonadati</taxon>
        <taxon>Pseudomonadota</taxon>
        <taxon>Betaproteobacteria</taxon>
        <taxon>Burkholderiales</taxon>
        <taxon>Oxalobacteraceae</taxon>
        <taxon>Undibacterium</taxon>
    </lineage>
</organism>
<keyword evidence="3" id="KW-1185">Reference proteome</keyword>
<dbReference type="EMBL" id="CP133720">
    <property type="protein sequence ID" value="WMW81271.1"/>
    <property type="molecule type" value="Genomic_DNA"/>
</dbReference>
<name>A0ABY9RK00_9BURK</name>